<evidence type="ECO:0000313" key="2">
    <source>
        <dbReference type="Proteomes" id="UP000652761"/>
    </source>
</evidence>
<protein>
    <submittedName>
        <fullName evidence="1">Uncharacterized protein</fullName>
    </submittedName>
</protein>
<dbReference type="EMBL" id="NMUH01001115">
    <property type="protein sequence ID" value="MQL89078.1"/>
    <property type="molecule type" value="Genomic_DNA"/>
</dbReference>
<accession>A0A843UZI6</accession>
<evidence type="ECO:0000313" key="1">
    <source>
        <dbReference type="EMBL" id="MQL89078.1"/>
    </source>
</evidence>
<comment type="caution">
    <text evidence="1">The sequence shown here is derived from an EMBL/GenBank/DDBJ whole genome shotgun (WGS) entry which is preliminary data.</text>
</comment>
<organism evidence="1 2">
    <name type="scientific">Colocasia esculenta</name>
    <name type="common">Wild taro</name>
    <name type="synonym">Arum esculentum</name>
    <dbReference type="NCBI Taxonomy" id="4460"/>
    <lineage>
        <taxon>Eukaryota</taxon>
        <taxon>Viridiplantae</taxon>
        <taxon>Streptophyta</taxon>
        <taxon>Embryophyta</taxon>
        <taxon>Tracheophyta</taxon>
        <taxon>Spermatophyta</taxon>
        <taxon>Magnoliopsida</taxon>
        <taxon>Liliopsida</taxon>
        <taxon>Araceae</taxon>
        <taxon>Aroideae</taxon>
        <taxon>Colocasieae</taxon>
        <taxon>Colocasia</taxon>
    </lineage>
</organism>
<keyword evidence="2" id="KW-1185">Reference proteome</keyword>
<gene>
    <name evidence="1" type="ORF">Taro_021644</name>
</gene>
<dbReference type="Proteomes" id="UP000652761">
    <property type="component" value="Unassembled WGS sequence"/>
</dbReference>
<name>A0A843UZI6_COLES</name>
<sequence length="39" mass="4397">MMKKRSSGVDIGSSLDNVSKQFQAVSTLDTVPRRPVWQF</sequence>
<proteinExistence type="predicted"/>
<dbReference type="AlphaFoldDB" id="A0A843UZI6"/>
<reference evidence="1" key="1">
    <citation type="submission" date="2017-07" db="EMBL/GenBank/DDBJ databases">
        <title>Taro Niue Genome Assembly and Annotation.</title>
        <authorList>
            <person name="Atibalentja N."/>
            <person name="Keating K."/>
            <person name="Fields C.J."/>
        </authorList>
    </citation>
    <scope>NUCLEOTIDE SEQUENCE</scope>
    <source>
        <strain evidence="1">Niue_2</strain>
        <tissue evidence="1">Leaf</tissue>
    </source>
</reference>